<name>A0A0F8WC92_9ZZZZ</name>
<evidence type="ECO:0000256" key="2">
    <source>
        <dbReference type="ARBA" id="ARBA00022679"/>
    </source>
</evidence>
<proteinExistence type="predicted"/>
<evidence type="ECO:0008006" key="6">
    <source>
        <dbReference type="Google" id="ProtNLM"/>
    </source>
</evidence>
<dbReference type="Pfam" id="PF00534">
    <property type="entry name" value="Glycos_transf_1"/>
    <property type="match status" value="1"/>
</dbReference>
<reference evidence="5" key="1">
    <citation type="journal article" date="2015" name="Nature">
        <title>Complex archaea that bridge the gap between prokaryotes and eukaryotes.</title>
        <authorList>
            <person name="Spang A."/>
            <person name="Saw J.H."/>
            <person name="Jorgensen S.L."/>
            <person name="Zaremba-Niedzwiedzka K."/>
            <person name="Martijn J."/>
            <person name="Lind A.E."/>
            <person name="van Eijk R."/>
            <person name="Schleper C."/>
            <person name="Guy L."/>
            <person name="Ettema T.J."/>
        </authorList>
    </citation>
    <scope>NUCLEOTIDE SEQUENCE</scope>
</reference>
<dbReference type="PANTHER" id="PTHR12526:SF629">
    <property type="entry name" value="TEICHURONIC ACID BIOSYNTHESIS GLYCOSYLTRANSFERASE TUAH-RELATED"/>
    <property type="match status" value="1"/>
</dbReference>
<dbReference type="AlphaFoldDB" id="A0A0F8WC92"/>
<dbReference type="EMBL" id="LAZR01065999">
    <property type="protein sequence ID" value="KKK54427.1"/>
    <property type="molecule type" value="Genomic_DNA"/>
</dbReference>
<sequence length="324" mass="37510">YVIIYFHRPNVLIKLVRNISSIYPLLKKIKPDLIFGCTCGSVVLPLGFVLSKLMGKKFICSAHGTDFLVYTHYSLKTHYLKGIEKIIVHSNRLKELIIKINHINDNQVVIIPPGLYLQDYHINQEKDQIREDLNISPEDFILISVGRHVPRKNFQLVIKAIKIIKEKHPHLQIKYFLIGEGKETANLKEMRNKFNLEKEIFFLGATHDAVKNKYMKLSDVFIMPSIALKNSIEGFGLVYLEANFYKLPVIGTITGGISEVIEHDRSGLLIRPNDLNGLINAILYLYDHKEKRKNMGEYSHNKVINNYDWDLIVNKYVDLFHKII</sequence>
<evidence type="ECO:0000256" key="1">
    <source>
        <dbReference type="ARBA" id="ARBA00022676"/>
    </source>
</evidence>
<dbReference type="PANTHER" id="PTHR12526">
    <property type="entry name" value="GLYCOSYLTRANSFERASE"/>
    <property type="match status" value="1"/>
</dbReference>
<feature type="non-terminal residue" evidence="5">
    <location>
        <position position="1"/>
    </location>
</feature>
<evidence type="ECO:0000259" key="3">
    <source>
        <dbReference type="Pfam" id="PF00534"/>
    </source>
</evidence>
<protein>
    <recommendedName>
        <fullName evidence="6">Glycosyl transferase family 1 domain-containing protein</fullName>
    </recommendedName>
</protein>
<comment type="caution">
    <text evidence="5">The sequence shown here is derived from an EMBL/GenBank/DDBJ whole genome shotgun (WGS) entry which is preliminary data.</text>
</comment>
<evidence type="ECO:0000313" key="5">
    <source>
        <dbReference type="EMBL" id="KKK54427.1"/>
    </source>
</evidence>
<organism evidence="5">
    <name type="scientific">marine sediment metagenome</name>
    <dbReference type="NCBI Taxonomy" id="412755"/>
    <lineage>
        <taxon>unclassified sequences</taxon>
        <taxon>metagenomes</taxon>
        <taxon>ecological metagenomes</taxon>
    </lineage>
</organism>
<dbReference type="InterPro" id="IPR001296">
    <property type="entry name" value="Glyco_trans_1"/>
</dbReference>
<gene>
    <name evidence="5" type="ORF">LCGC14_3084860</name>
</gene>
<dbReference type="CDD" id="cd03801">
    <property type="entry name" value="GT4_PimA-like"/>
    <property type="match status" value="1"/>
</dbReference>
<accession>A0A0F8WC92</accession>
<dbReference type="SUPFAM" id="SSF53756">
    <property type="entry name" value="UDP-Glycosyltransferase/glycogen phosphorylase"/>
    <property type="match status" value="1"/>
</dbReference>
<evidence type="ECO:0000259" key="4">
    <source>
        <dbReference type="Pfam" id="PF13439"/>
    </source>
</evidence>
<dbReference type="GO" id="GO:0016757">
    <property type="term" value="F:glycosyltransferase activity"/>
    <property type="evidence" value="ECO:0007669"/>
    <property type="project" value="UniProtKB-KW"/>
</dbReference>
<dbReference type="Gene3D" id="3.40.50.2000">
    <property type="entry name" value="Glycogen Phosphorylase B"/>
    <property type="match status" value="2"/>
</dbReference>
<dbReference type="Pfam" id="PF13439">
    <property type="entry name" value="Glyco_transf_4"/>
    <property type="match status" value="1"/>
</dbReference>
<feature type="domain" description="Glycosyl transferase family 1" evidence="3">
    <location>
        <begin position="126"/>
        <end position="300"/>
    </location>
</feature>
<dbReference type="InterPro" id="IPR028098">
    <property type="entry name" value="Glyco_trans_4-like_N"/>
</dbReference>
<keyword evidence="1" id="KW-0328">Glycosyltransferase</keyword>
<keyword evidence="2" id="KW-0808">Transferase</keyword>
<feature type="domain" description="Glycosyltransferase subfamily 4-like N-terminal" evidence="4">
    <location>
        <begin position="8"/>
        <end position="115"/>
    </location>
</feature>